<comment type="caution">
    <text evidence="1">The sequence shown here is derived from an EMBL/GenBank/DDBJ whole genome shotgun (WGS) entry which is preliminary data.</text>
</comment>
<dbReference type="AlphaFoldDB" id="X1L1Y8"/>
<evidence type="ECO:0008006" key="2">
    <source>
        <dbReference type="Google" id="ProtNLM"/>
    </source>
</evidence>
<reference evidence="1" key="1">
    <citation type="journal article" date="2014" name="Front. Microbiol.">
        <title>High frequency of phylogenetically diverse reductive dehalogenase-homologous genes in deep subseafloor sedimentary metagenomes.</title>
        <authorList>
            <person name="Kawai M."/>
            <person name="Futagami T."/>
            <person name="Toyoda A."/>
            <person name="Takaki Y."/>
            <person name="Nishi S."/>
            <person name="Hori S."/>
            <person name="Arai W."/>
            <person name="Tsubouchi T."/>
            <person name="Morono Y."/>
            <person name="Uchiyama I."/>
            <person name="Ito T."/>
            <person name="Fujiyama A."/>
            <person name="Inagaki F."/>
            <person name="Takami H."/>
        </authorList>
    </citation>
    <scope>NUCLEOTIDE SEQUENCE</scope>
    <source>
        <strain evidence="1">Expedition CK06-06</strain>
    </source>
</reference>
<feature type="non-terminal residue" evidence="1">
    <location>
        <position position="154"/>
    </location>
</feature>
<protein>
    <recommendedName>
        <fullName evidence="2">Transposase zinc-binding domain-containing protein</fullName>
    </recommendedName>
</protein>
<gene>
    <name evidence="1" type="ORF">S06H3_11086</name>
</gene>
<organism evidence="1">
    <name type="scientific">marine sediment metagenome</name>
    <dbReference type="NCBI Taxonomy" id="412755"/>
    <lineage>
        <taxon>unclassified sequences</taxon>
        <taxon>metagenomes</taxon>
        <taxon>ecological metagenomes</taxon>
    </lineage>
</organism>
<evidence type="ECO:0000313" key="1">
    <source>
        <dbReference type="EMBL" id="GAI13362.1"/>
    </source>
</evidence>
<sequence>MLGDILPTSPQQILGVQGAKPLAGYLELYDNVSSWLDTTCDKKGVGWFIPGECESGHRFAKEIVCGKEWCGVCGADGSVAHLRRFARWLPKIQQMEQLGYFVFTIPQELRARYRTKKALGKLGHQVQELLKGFGYSRGLRRWHFFGDKSTKWHP</sequence>
<accession>X1L1Y8</accession>
<name>X1L1Y8_9ZZZZ</name>
<proteinExistence type="predicted"/>
<dbReference type="EMBL" id="BARV01005283">
    <property type="protein sequence ID" value="GAI13362.1"/>
    <property type="molecule type" value="Genomic_DNA"/>
</dbReference>